<dbReference type="InterPro" id="IPR013087">
    <property type="entry name" value="Znf_C2H2_type"/>
</dbReference>
<feature type="region of interest" description="Disordered" evidence="10">
    <location>
        <begin position="1"/>
        <end position="22"/>
    </location>
</feature>
<dbReference type="GO" id="GO:0008270">
    <property type="term" value="F:zinc ion binding"/>
    <property type="evidence" value="ECO:0007669"/>
    <property type="project" value="UniProtKB-KW"/>
</dbReference>
<dbReference type="GO" id="GO:0005634">
    <property type="term" value="C:nucleus"/>
    <property type="evidence" value="ECO:0007669"/>
    <property type="project" value="UniProtKB-SubCell"/>
</dbReference>
<dbReference type="Proteomes" id="UP001497623">
    <property type="component" value="Unassembled WGS sequence"/>
</dbReference>
<protein>
    <recommendedName>
        <fullName evidence="11">C2H2-type domain-containing protein</fullName>
    </recommendedName>
</protein>
<evidence type="ECO:0000256" key="1">
    <source>
        <dbReference type="ARBA" id="ARBA00004123"/>
    </source>
</evidence>
<evidence type="ECO:0000259" key="11">
    <source>
        <dbReference type="PROSITE" id="PS50157"/>
    </source>
</evidence>
<dbReference type="EMBL" id="CAXKWB010002086">
    <property type="protein sequence ID" value="CAL4066168.1"/>
    <property type="molecule type" value="Genomic_DNA"/>
</dbReference>
<name>A0AAV2Q0I1_MEGNR</name>
<keyword evidence="13" id="KW-1185">Reference proteome</keyword>
<gene>
    <name evidence="12" type="ORF">MNOR_LOCUS5415</name>
</gene>
<reference evidence="12 13" key="1">
    <citation type="submission" date="2024-05" db="EMBL/GenBank/DDBJ databases">
        <authorList>
            <person name="Wallberg A."/>
        </authorList>
    </citation>
    <scope>NUCLEOTIDE SEQUENCE [LARGE SCALE GENOMIC DNA]</scope>
</reference>
<keyword evidence="7" id="KW-0804">Transcription</keyword>
<evidence type="ECO:0000256" key="7">
    <source>
        <dbReference type="ARBA" id="ARBA00023163"/>
    </source>
</evidence>
<organism evidence="12 13">
    <name type="scientific">Meganyctiphanes norvegica</name>
    <name type="common">Northern krill</name>
    <name type="synonym">Thysanopoda norvegica</name>
    <dbReference type="NCBI Taxonomy" id="48144"/>
    <lineage>
        <taxon>Eukaryota</taxon>
        <taxon>Metazoa</taxon>
        <taxon>Ecdysozoa</taxon>
        <taxon>Arthropoda</taxon>
        <taxon>Crustacea</taxon>
        <taxon>Multicrustacea</taxon>
        <taxon>Malacostraca</taxon>
        <taxon>Eumalacostraca</taxon>
        <taxon>Eucarida</taxon>
        <taxon>Euphausiacea</taxon>
        <taxon>Euphausiidae</taxon>
        <taxon>Meganyctiphanes</taxon>
    </lineage>
</organism>
<comment type="caution">
    <text evidence="12">The sequence shown here is derived from an EMBL/GenBank/DDBJ whole genome shotgun (WGS) entry which is preliminary data.</text>
</comment>
<dbReference type="GO" id="GO:0000977">
    <property type="term" value="F:RNA polymerase II transcription regulatory region sequence-specific DNA binding"/>
    <property type="evidence" value="ECO:0007669"/>
    <property type="project" value="TreeGrafter"/>
</dbReference>
<dbReference type="Gene3D" id="3.30.160.60">
    <property type="entry name" value="Classic Zinc Finger"/>
    <property type="match status" value="3"/>
</dbReference>
<dbReference type="GO" id="GO:0000981">
    <property type="term" value="F:DNA-binding transcription factor activity, RNA polymerase II-specific"/>
    <property type="evidence" value="ECO:0007669"/>
    <property type="project" value="TreeGrafter"/>
</dbReference>
<evidence type="ECO:0000256" key="9">
    <source>
        <dbReference type="PROSITE-ProRule" id="PRU00042"/>
    </source>
</evidence>
<keyword evidence="5" id="KW-0862">Zinc</keyword>
<evidence type="ECO:0000256" key="2">
    <source>
        <dbReference type="ARBA" id="ARBA00022723"/>
    </source>
</evidence>
<comment type="subcellular location">
    <subcellularLocation>
        <location evidence="1">Nucleus</location>
    </subcellularLocation>
</comment>
<evidence type="ECO:0000256" key="8">
    <source>
        <dbReference type="ARBA" id="ARBA00023242"/>
    </source>
</evidence>
<dbReference type="PANTHER" id="PTHR14196">
    <property type="entry name" value="ODD-SKIPPED - RELATED"/>
    <property type="match status" value="1"/>
</dbReference>
<dbReference type="AlphaFoldDB" id="A0AAV2Q0I1"/>
<evidence type="ECO:0000256" key="6">
    <source>
        <dbReference type="ARBA" id="ARBA00023015"/>
    </source>
</evidence>
<dbReference type="InterPro" id="IPR036236">
    <property type="entry name" value="Znf_C2H2_sf"/>
</dbReference>
<keyword evidence="6" id="KW-0805">Transcription regulation</keyword>
<feature type="domain" description="C2H2-type" evidence="11">
    <location>
        <begin position="51"/>
        <end position="78"/>
    </location>
</feature>
<dbReference type="SMART" id="SM00355">
    <property type="entry name" value="ZnF_C2H2"/>
    <property type="match status" value="2"/>
</dbReference>
<keyword evidence="2" id="KW-0479">Metal-binding</keyword>
<evidence type="ECO:0000256" key="4">
    <source>
        <dbReference type="ARBA" id="ARBA00022771"/>
    </source>
</evidence>
<feature type="domain" description="C2H2-type" evidence="11">
    <location>
        <begin position="23"/>
        <end position="50"/>
    </location>
</feature>
<evidence type="ECO:0000313" key="13">
    <source>
        <dbReference type="Proteomes" id="UP001497623"/>
    </source>
</evidence>
<keyword evidence="4 9" id="KW-0863">Zinc-finger</keyword>
<feature type="compositionally biased region" description="Polar residues" evidence="10">
    <location>
        <begin position="1"/>
        <end position="11"/>
    </location>
</feature>
<dbReference type="SUPFAM" id="SSF57667">
    <property type="entry name" value="beta-beta-alpha zinc fingers"/>
    <property type="match status" value="2"/>
</dbReference>
<dbReference type="PANTHER" id="PTHR14196:SF0">
    <property type="entry name" value="PROTEIN BOWEL"/>
    <property type="match status" value="1"/>
</dbReference>
<evidence type="ECO:0000313" key="12">
    <source>
        <dbReference type="EMBL" id="CAL4066168.1"/>
    </source>
</evidence>
<proteinExistence type="predicted"/>
<keyword evidence="8" id="KW-0539">Nucleus</keyword>
<feature type="non-terminal residue" evidence="12">
    <location>
        <position position="1"/>
    </location>
</feature>
<evidence type="ECO:0000256" key="3">
    <source>
        <dbReference type="ARBA" id="ARBA00022737"/>
    </source>
</evidence>
<dbReference type="FunFam" id="3.30.160.60:FF:000425">
    <property type="entry name" value="PLAG1 like zinc finger 1"/>
    <property type="match status" value="1"/>
</dbReference>
<keyword evidence="3" id="KW-0677">Repeat</keyword>
<dbReference type="PROSITE" id="PS00028">
    <property type="entry name" value="ZINC_FINGER_C2H2_1"/>
    <property type="match status" value="2"/>
</dbReference>
<dbReference type="FunFam" id="3.30.160.60:FF:000295">
    <property type="entry name" value="zinc finger protein 19"/>
    <property type="match status" value="1"/>
</dbReference>
<accession>A0AAV2Q0I1</accession>
<dbReference type="Pfam" id="PF00096">
    <property type="entry name" value="zf-C2H2"/>
    <property type="match status" value="2"/>
</dbReference>
<dbReference type="PROSITE" id="PS50157">
    <property type="entry name" value="ZINC_FINGER_C2H2_2"/>
    <property type="match status" value="2"/>
</dbReference>
<sequence>GSGTNTPSNTGAKPRGRPGKGNTLCHLCNKTYENSYKLKLHMYTHTGERPFVCDVCGKGFSRGPNLIAHRRVHSGVKPFSCTRGCGRDFSHPSDRLVHVVTEVCTRLARLLKPMEGG</sequence>
<evidence type="ECO:0000256" key="10">
    <source>
        <dbReference type="SAM" id="MobiDB-lite"/>
    </source>
</evidence>
<feature type="non-terminal residue" evidence="12">
    <location>
        <position position="117"/>
    </location>
</feature>
<dbReference type="InterPro" id="IPR050717">
    <property type="entry name" value="C2H2-ZF_Transcription_Reg"/>
</dbReference>
<evidence type="ECO:0000256" key="5">
    <source>
        <dbReference type="ARBA" id="ARBA00022833"/>
    </source>
</evidence>